<reference evidence="3 4" key="1">
    <citation type="submission" date="2019-03" db="EMBL/GenBank/DDBJ databases">
        <title>Deep-cultivation of Planctomycetes and their phenomic and genomic characterization uncovers novel biology.</title>
        <authorList>
            <person name="Wiegand S."/>
            <person name="Jogler M."/>
            <person name="Boedeker C."/>
            <person name="Pinto D."/>
            <person name="Vollmers J."/>
            <person name="Rivas-Marin E."/>
            <person name="Kohn T."/>
            <person name="Peeters S.H."/>
            <person name="Heuer A."/>
            <person name="Rast P."/>
            <person name="Oberbeckmann S."/>
            <person name="Bunk B."/>
            <person name="Jeske O."/>
            <person name="Meyerdierks A."/>
            <person name="Storesund J.E."/>
            <person name="Kallscheuer N."/>
            <person name="Luecker S."/>
            <person name="Lage O.M."/>
            <person name="Pohl T."/>
            <person name="Merkel B.J."/>
            <person name="Hornburger P."/>
            <person name="Mueller R.-W."/>
            <person name="Bruemmer F."/>
            <person name="Labrenz M."/>
            <person name="Spormann A.M."/>
            <person name="Op den Camp H."/>
            <person name="Overmann J."/>
            <person name="Amann R."/>
            <person name="Jetten M.S.M."/>
            <person name="Mascher T."/>
            <person name="Medema M.H."/>
            <person name="Devos D.P."/>
            <person name="Kaster A.-K."/>
            <person name="Ovreas L."/>
            <person name="Rohde M."/>
            <person name="Galperin M.Y."/>
            <person name="Jogler C."/>
        </authorList>
    </citation>
    <scope>NUCLEOTIDE SEQUENCE [LARGE SCALE GENOMIC DNA]</scope>
    <source>
        <strain evidence="3 4">Enr13</strain>
    </source>
</reference>
<accession>A0A518HW99</accession>
<feature type="region of interest" description="Disordered" evidence="1">
    <location>
        <begin position="1336"/>
        <end position="1379"/>
    </location>
</feature>
<dbReference type="Pfam" id="PF13424">
    <property type="entry name" value="TPR_12"/>
    <property type="match status" value="4"/>
</dbReference>
<dbReference type="InterPro" id="IPR019734">
    <property type="entry name" value="TPR_rpt"/>
</dbReference>
<dbReference type="InterPro" id="IPR011990">
    <property type="entry name" value="TPR-like_helical_dom_sf"/>
</dbReference>
<dbReference type="GO" id="GO:0043531">
    <property type="term" value="F:ADP binding"/>
    <property type="evidence" value="ECO:0007669"/>
    <property type="project" value="InterPro"/>
</dbReference>
<keyword evidence="4" id="KW-1185">Reference proteome</keyword>
<dbReference type="SMART" id="SM00028">
    <property type="entry name" value="TPR"/>
    <property type="match status" value="8"/>
</dbReference>
<dbReference type="Proteomes" id="UP000319004">
    <property type="component" value="Chromosome"/>
</dbReference>
<dbReference type="EMBL" id="CP037423">
    <property type="protein sequence ID" value="QDV45129.1"/>
    <property type="molecule type" value="Genomic_DNA"/>
</dbReference>
<dbReference type="PANTHER" id="PTHR47691:SF3">
    <property type="entry name" value="HTH-TYPE TRANSCRIPTIONAL REGULATOR RV0890C-RELATED"/>
    <property type="match status" value="1"/>
</dbReference>
<feature type="compositionally biased region" description="Acidic residues" evidence="1">
    <location>
        <begin position="1368"/>
        <end position="1379"/>
    </location>
</feature>
<organism evidence="3 4">
    <name type="scientific">Stieleria neptunia</name>
    <dbReference type="NCBI Taxonomy" id="2527979"/>
    <lineage>
        <taxon>Bacteria</taxon>
        <taxon>Pseudomonadati</taxon>
        <taxon>Planctomycetota</taxon>
        <taxon>Planctomycetia</taxon>
        <taxon>Pirellulales</taxon>
        <taxon>Pirellulaceae</taxon>
        <taxon>Stieleria</taxon>
    </lineage>
</organism>
<evidence type="ECO:0000259" key="2">
    <source>
        <dbReference type="Pfam" id="PF00931"/>
    </source>
</evidence>
<dbReference type="KEGG" id="snep:Enr13x_50030"/>
<feature type="domain" description="NB-ARC" evidence="2">
    <location>
        <begin position="429"/>
        <end position="571"/>
    </location>
</feature>
<proteinExistence type="predicted"/>
<dbReference type="OrthoDB" id="582340at2"/>
<dbReference type="SUPFAM" id="SSF52540">
    <property type="entry name" value="P-loop containing nucleoside triphosphate hydrolases"/>
    <property type="match status" value="1"/>
</dbReference>
<dbReference type="RefSeq" id="WP_145389338.1">
    <property type="nucleotide sequence ID" value="NZ_CP037423.1"/>
</dbReference>
<dbReference type="PANTHER" id="PTHR47691">
    <property type="entry name" value="REGULATOR-RELATED"/>
    <property type="match status" value="1"/>
</dbReference>
<evidence type="ECO:0000313" key="4">
    <source>
        <dbReference type="Proteomes" id="UP000319004"/>
    </source>
</evidence>
<gene>
    <name evidence="3" type="ORF">Enr13x_50030</name>
</gene>
<evidence type="ECO:0000313" key="3">
    <source>
        <dbReference type="EMBL" id="QDV45129.1"/>
    </source>
</evidence>
<name>A0A518HW99_9BACT</name>
<protein>
    <submittedName>
        <fullName evidence="3">NB-ARC domain protein</fullName>
    </submittedName>
</protein>
<dbReference type="InterPro" id="IPR002182">
    <property type="entry name" value="NB-ARC"/>
</dbReference>
<dbReference type="InterPro" id="IPR027417">
    <property type="entry name" value="P-loop_NTPase"/>
</dbReference>
<sequence length="1379" mass="153343">MTQTSIDVGLIISPLDDQSVPGEEVYDITLMDFTESSPRPYTDESIRLRCDERVSDFELSPREFVREFSKPGSLSVEEGLKFGAWLEEFLLPSKSAAGLPNDARRRWDQLLNEANSARPLRVQLTMPPTLVNQDTRPWLLPHLPFELLGRAGSFYFRRSGWCLVRCFEGMRGEVIEIDSDSSVGLFWCRTPDHLGTRLPESVFERHEKVIEDVVKQFGFQDPFLARHASADLLKQLSDRQSGPTLLSIVAHGSPGRLHLHAEHDEYPNDPGQPVIVSEIADRLLNAGVKVGLIWSCYGAQGDNVLGSLAENLLSRGKLVAVVGSHAALVADRTPDLAKKLFTELATTANGYFDRAVGNARRKIPAEDLQWAAPLYFARPLHFESAFWKPSSPVARVAGPITIENAPAPTPHFCGRQSEIVRLTDNVATNRLVSLTGMPGSGKSELALAFLQHSTEHETRVFERAIWFSLDGTQSAIELRDRIAVTFDLDQIEDNRQLSQAISDQRVLLVFDNLEDVISSDRVGVQSLIRDLLPPDTLPRILTTTRQQLGDPSAALVEQVQRVDLLEQPYDYEAFVSAAGARLSDADRDLTTLRSLVRSLAGHPRSIGLIAGQVGRGMGLQTLLKRIEADDVDAVTAHELVGWDPGEDPDAQLRTKRLASSLNLSFNALQNESAEAAELFCWLGLLPSGLPSVLLQSIFGDRAEERLVVLQRHSLVEIAGPERRLRLPAPLRWYASRRLQELDEEESSRVFAAIVFAFQSWISFQYNENHRKGKTRIASRVSLEETENVESLLDWQSENRDTDTEQRLALLVQVWLNIRMFATPSEHLLRWSSKVGLMSIFERPAALASIYRVLGDLQVRTGRLTEAEQSYAAALPIYQQIEDRLGEANTLRALGDLQVRTDRLTEAEQSYAAALPIYQQIEARLGEANTLRALGDLQVRTDRLTEAEQSYAAALPIYQQIEDRLGEANTQLALGDLQVRTDRLTEAEQSYAAALPIYQQIEERLGEANTQLALGDLQVRTDRLTEAEQRYAAALPIYQQIEDRLGEANTQRALGDLQVRTSQLTEAKQRYAAALPIYQQIRDRLGEANTLKALGDLQVRTTRLTEAEQSYAAAFPIYQQIRDRLGEANTLQALGDLQVRTNRLTEAEQSYAAALPIYQQIEERLGEANTLSGMSGLFLAQGDTVEAFRLEATALALSQSVDDTLGVAGRLGYLARIALAADDSARAIVLGLLAWTNLRELDDRYGQLLSMQDLIFALETADELEAAANARYLAWATAFELNDDSVEQLEEMLQSTIPGIDLTRVDEVLRSSCIAAMARIAKRYLDAFEQASIDVVSPPGAKVPDIPPAEPANEQDAVEGDTKQGRRDEDDEETGQMEMT</sequence>
<dbReference type="Pfam" id="PF00931">
    <property type="entry name" value="NB-ARC"/>
    <property type="match status" value="1"/>
</dbReference>
<dbReference type="Gene3D" id="1.25.40.10">
    <property type="entry name" value="Tetratricopeptide repeat domain"/>
    <property type="match status" value="2"/>
</dbReference>
<dbReference type="Gene3D" id="3.40.50.300">
    <property type="entry name" value="P-loop containing nucleotide triphosphate hydrolases"/>
    <property type="match status" value="1"/>
</dbReference>
<evidence type="ECO:0000256" key="1">
    <source>
        <dbReference type="SAM" id="MobiDB-lite"/>
    </source>
</evidence>
<dbReference type="SUPFAM" id="SSF48452">
    <property type="entry name" value="TPR-like"/>
    <property type="match status" value="3"/>
</dbReference>